<gene>
    <name evidence="4" type="ORF">HGA05_18760</name>
</gene>
<dbReference type="EMBL" id="JAAXPC010000011">
    <property type="protein sequence ID" value="NKY03613.1"/>
    <property type="molecule type" value="Genomic_DNA"/>
</dbReference>
<evidence type="ECO:0000259" key="3">
    <source>
        <dbReference type="Pfam" id="PF13458"/>
    </source>
</evidence>
<evidence type="ECO:0000313" key="4">
    <source>
        <dbReference type="EMBL" id="NKY03613.1"/>
    </source>
</evidence>
<name>A0A846WSC5_9ACTN</name>
<feature type="domain" description="Leucine-binding protein" evidence="3">
    <location>
        <begin position="2"/>
        <end position="333"/>
    </location>
</feature>
<comment type="caution">
    <text evidence="4">The sequence shown here is derived from an EMBL/GenBank/DDBJ whole genome shotgun (WGS) entry which is preliminary data.</text>
</comment>
<dbReference type="Gene3D" id="3.40.50.2300">
    <property type="match status" value="2"/>
</dbReference>
<protein>
    <submittedName>
        <fullName evidence="4">Substrate-binding domain-containing protein</fullName>
    </submittedName>
</protein>
<dbReference type="Pfam" id="PF13458">
    <property type="entry name" value="Peripla_BP_6"/>
    <property type="match status" value="1"/>
</dbReference>
<evidence type="ECO:0000256" key="1">
    <source>
        <dbReference type="ARBA" id="ARBA00010062"/>
    </source>
</evidence>
<dbReference type="InterPro" id="IPR028081">
    <property type="entry name" value="Leu-bd"/>
</dbReference>
<evidence type="ECO:0000313" key="5">
    <source>
        <dbReference type="Proteomes" id="UP000563898"/>
    </source>
</evidence>
<keyword evidence="2" id="KW-0732">Signal</keyword>
<evidence type="ECO:0000256" key="2">
    <source>
        <dbReference type="ARBA" id="ARBA00022729"/>
    </source>
</evidence>
<dbReference type="SUPFAM" id="SSF53822">
    <property type="entry name" value="Periplasmic binding protein-like I"/>
    <property type="match status" value="1"/>
</dbReference>
<dbReference type="Proteomes" id="UP000563898">
    <property type="component" value="Unassembled WGS sequence"/>
</dbReference>
<sequence length="348" mass="37375">MRIAYVVPVQGIAGIFGPSCEACGELALAELHSADGILGRPVELVVVDGGRAPTQVAQEVAQLWRAGRIDAIAGWHISAVRKEILRLVGGQLPYVYAALHEGEFRTPGLFMIGESPSSQVLPALDWLRRNRGAERWCVVGNDYIWPRQLASHAVAHLAGTRMTHCGSTFLPLGTRDFEPTLRWLETTACDAVLVLLIGDDAVRFGRVFARRGLDTTMVRFSPILEENQVLGMGATATANMYAAAGYFDSLVTAATADFAGRYHRVLGDTAPVLNSIGQSCYEAITLLAALADRAGSLAVSPIQAAADGLVMDATRGTLRLTDNRVDQDIYLASAGALDLDVVDRIHHV</sequence>
<reference evidence="4 5" key="1">
    <citation type="submission" date="2020-04" db="EMBL/GenBank/DDBJ databases">
        <title>MicrobeNet Type strains.</title>
        <authorList>
            <person name="Nicholson A.C."/>
        </authorList>
    </citation>
    <scope>NUCLEOTIDE SEQUENCE [LARGE SCALE GENOMIC DNA]</scope>
    <source>
        <strain evidence="4 5">ATCC BAA-14</strain>
    </source>
</reference>
<dbReference type="AlphaFoldDB" id="A0A846WSC5"/>
<proteinExistence type="inferred from homology"/>
<organism evidence="4 5">
    <name type="scientific">Gordonia polyisoprenivorans</name>
    <dbReference type="NCBI Taxonomy" id="84595"/>
    <lineage>
        <taxon>Bacteria</taxon>
        <taxon>Bacillati</taxon>
        <taxon>Actinomycetota</taxon>
        <taxon>Actinomycetes</taxon>
        <taxon>Mycobacteriales</taxon>
        <taxon>Gordoniaceae</taxon>
        <taxon>Gordonia</taxon>
    </lineage>
</organism>
<comment type="similarity">
    <text evidence="1">Belongs to the leucine-binding protein family.</text>
</comment>
<dbReference type="InterPro" id="IPR028082">
    <property type="entry name" value="Peripla_BP_I"/>
</dbReference>
<dbReference type="PANTHER" id="PTHR47628">
    <property type="match status" value="1"/>
</dbReference>
<dbReference type="CDD" id="cd06358">
    <property type="entry name" value="PBP1_NHase"/>
    <property type="match status" value="1"/>
</dbReference>
<accession>A0A846WSC5</accession>
<dbReference type="PANTHER" id="PTHR47628:SF1">
    <property type="entry name" value="ALIPHATIC AMIDASE EXPRESSION-REGULATING PROTEIN"/>
    <property type="match status" value="1"/>
</dbReference>